<evidence type="ECO:0000259" key="3">
    <source>
        <dbReference type="Pfam" id="PF24883"/>
    </source>
</evidence>
<feature type="domain" description="Nephrocystin 3-like N-terminal" evidence="3">
    <location>
        <begin position="49"/>
        <end position="207"/>
    </location>
</feature>
<dbReference type="Gene3D" id="3.40.50.300">
    <property type="entry name" value="P-loop containing nucleotide triphosphate hydrolases"/>
    <property type="match status" value="1"/>
</dbReference>
<feature type="compositionally biased region" description="Basic residues" evidence="2">
    <location>
        <begin position="251"/>
        <end position="260"/>
    </location>
</feature>
<dbReference type="EMBL" id="JBFXLS010000003">
    <property type="protein sequence ID" value="KAL2833724.1"/>
    <property type="molecule type" value="Genomic_DNA"/>
</dbReference>
<dbReference type="InterPro" id="IPR056884">
    <property type="entry name" value="NPHP3-like_N"/>
</dbReference>
<protein>
    <recommendedName>
        <fullName evidence="3">Nephrocystin 3-like N-terminal domain-containing protein</fullName>
    </recommendedName>
</protein>
<dbReference type="Pfam" id="PF24883">
    <property type="entry name" value="NPHP3_N"/>
    <property type="match status" value="1"/>
</dbReference>
<organism evidence="4 5">
    <name type="scientific">Aspergillus cavernicola</name>
    <dbReference type="NCBI Taxonomy" id="176166"/>
    <lineage>
        <taxon>Eukaryota</taxon>
        <taxon>Fungi</taxon>
        <taxon>Dikarya</taxon>
        <taxon>Ascomycota</taxon>
        <taxon>Pezizomycotina</taxon>
        <taxon>Eurotiomycetes</taxon>
        <taxon>Eurotiomycetidae</taxon>
        <taxon>Eurotiales</taxon>
        <taxon>Aspergillaceae</taxon>
        <taxon>Aspergillus</taxon>
        <taxon>Aspergillus subgen. Nidulantes</taxon>
    </lineage>
</organism>
<reference evidence="4 5" key="1">
    <citation type="submission" date="2024-07" db="EMBL/GenBank/DDBJ databases">
        <title>Section-level genome sequencing and comparative genomics of Aspergillus sections Usti and Cavernicolus.</title>
        <authorList>
            <consortium name="Lawrence Berkeley National Laboratory"/>
            <person name="Nybo J.L."/>
            <person name="Vesth T.C."/>
            <person name="Theobald S."/>
            <person name="Frisvad J.C."/>
            <person name="Larsen T.O."/>
            <person name="Kjaerboelling I."/>
            <person name="Rothschild-Mancinelli K."/>
            <person name="Lyhne E.K."/>
            <person name="Kogle M.E."/>
            <person name="Barry K."/>
            <person name="Clum A."/>
            <person name="Na H."/>
            <person name="Ledsgaard L."/>
            <person name="Lin J."/>
            <person name="Lipzen A."/>
            <person name="Kuo A."/>
            <person name="Riley R."/>
            <person name="Mondo S."/>
            <person name="LaButti K."/>
            <person name="Haridas S."/>
            <person name="Pangalinan J."/>
            <person name="Salamov A.A."/>
            <person name="Simmons B.A."/>
            <person name="Magnuson J.K."/>
            <person name="Chen J."/>
            <person name="Drula E."/>
            <person name="Henrissat B."/>
            <person name="Wiebenga A."/>
            <person name="Lubbers R.J."/>
            <person name="Gomes A.C."/>
            <person name="Makela M.R."/>
            <person name="Stajich J."/>
            <person name="Grigoriev I.V."/>
            <person name="Mortensen U.H."/>
            <person name="De vries R.P."/>
            <person name="Baker S.E."/>
            <person name="Andersen M.R."/>
        </authorList>
    </citation>
    <scope>NUCLEOTIDE SEQUENCE [LARGE SCALE GENOMIC DNA]</scope>
    <source>
        <strain evidence="4 5">CBS 600.67</strain>
    </source>
</reference>
<evidence type="ECO:0000256" key="1">
    <source>
        <dbReference type="ARBA" id="ARBA00022737"/>
    </source>
</evidence>
<evidence type="ECO:0000313" key="5">
    <source>
        <dbReference type="Proteomes" id="UP001610335"/>
    </source>
</evidence>
<dbReference type="PANTHER" id="PTHR10039:SF15">
    <property type="entry name" value="NACHT DOMAIN-CONTAINING PROTEIN"/>
    <property type="match status" value="1"/>
</dbReference>
<name>A0ABR4J116_9EURO</name>
<comment type="caution">
    <text evidence="4">The sequence shown here is derived from an EMBL/GenBank/DDBJ whole genome shotgun (WGS) entry which is preliminary data.</text>
</comment>
<feature type="region of interest" description="Disordered" evidence="2">
    <location>
        <begin position="232"/>
        <end position="260"/>
    </location>
</feature>
<gene>
    <name evidence="4" type="ORF">BDW59DRAFT_156526</name>
</gene>
<evidence type="ECO:0000313" key="4">
    <source>
        <dbReference type="EMBL" id="KAL2833724.1"/>
    </source>
</evidence>
<keyword evidence="1" id="KW-0677">Repeat</keyword>
<evidence type="ECO:0000256" key="2">
    <source>
        <dbReference type="SAM" id="MobiDB-lite"/>
    </source>
</evidence>
<dbReference type="InterPro" id="IPR027417">
    <property type="entry name" value="P-loop_NTPase"/>
</dbReference>
<keyword evidence="5" id="KW-1185">Reference proteome</keyword>
<accession>A0ABR4J116</accession>
<proteinExistence type="predicted"/>
<dbReference type="Proteomes" id="UP001610335">
    <property type="component" value="Unassembled WGS sequence"/>
</dbReference>
<dbReference type="PANTHER" id="PTHR10039">
    <property type="entry name" value="AMELOGENIN"/>
    <property type="match status" value="1"/>
</dbReference>
<sequence length="260" mass="29836">MVSDLESTDEPPRWQQDQGYKDFLNWLTPIDHSQCQDSLVRGRNLEDYRWFLESTEFQTWLQDCGTTLFCPDEAGTGKTTLTAAVIDHIFSRFDSDPDVAIAYIYCDYERQGTDLAATLLRQLVKRSSLPPSETSKILYRLCIYHFRRPTPDEISATLQSVTLRYSRVFIIVDGPTECAGSECQSRLLSEIFSLRAMTGANFFATSRPDRKIELEFEGCTICRLRPPDKDARSGLSMLPRNRPNMDEKLVTKNKRSVFSK</sequence>